<evidence type="ECO:0000259" key="7">
    <source>
        <dbReference type="SMART" id="SM00479"/>
    </source>
</evidence>
<dbReference type="SUPFAM" id="SSF53098">
    <property type="entry name" value="Ribonuclease H-like"/>
    <property type="match status" value="1"/>
</dbReference>
<evidence type="ECO:0000256" key="5">
    <source>
        <dbReference type="ARBA" id="ARBA00025599"/>
    </source>
</evidence>
<dbReference type="PANTHER" id="PTHR12801">
    <property type="entry name" value="RNA EXONUCLEASE REXO1 / RECO3 FAMILY MEMBER-RELATED"/>
    <property type="match status" value="1"/>
</dbReference>
<evidence type="ECO:0000256" key="2">
    <source>
        <dbReference type="ARBA" id="ARBA00022722"/>
    </source>
</evidence>
<dbReference type="OrthoDB" id="16516at2759"/>
<dbReference type="AlphaFoldDB" id="A0A9W9XWH8"/>
<reference evidence="8" key="1">
    <citation type="submission" date="2022-12" db="EMBL/GenBank/DDBJ databases">
        <authorList>
            <person name="Petersen C."/>
        </authorList>
    </citation>
    <scope>NUCLEOTIDE SEQUENCE</scope>
    <source>
        <strain evidence="8">IBT 29495</strain>
    </source>
</reference>
<organism evidence="8 9">
    <name type="scientific">Penicillium fimorum</name>
    <dbReference type="NCBI Taxonomy" id="1882269"/>
    <lineage>
        <taxon>Eukaryota</taxon>
        <taxon>Fungi</taxon>
        <taxon>Dikarya</taxon>
        <taxon>Ascomycota</taxon>
        <taxon>Pezizomycotina</taxon>
        <taxon>Eurotiomycetes</taxon>
        <taxon>Eurotiomycetidae</taxon>
        <taxon>Eurotiales</taxon>
        <taxon>Aspergillaceae</taxon>
        <taxon>Penicillium</taxon>
    </lineage>
</organism>
<keyword evidence="1" id="KW-0698">rRNA processing</keyword>
<evidence type="ECO:0000313" key="8">
    <source>
        <dbReference type="EMBL" id="KAJ5503850.1"/>
    </source>
</evidence>
<keyword evidence="2" id="KW-0540">Nuclease</keyword>
<protein>
    <recommendedName>
        <fullName evidence="7">Exonuclease domain-containing protein</fullName>
    </recommendedName>
</protein>
<keyword evidence="3" id="KW-0378">Hydrolase</keyword>
<feature type="domain" description="Exonuclease" evidence="7">
    <location>
        <begin position="253"/>
        <end position="411"/>
    </location>
</feature>
<evidence type="ECO:0000256" key="6">
    <source>
        <dbReference type="SAM" id="MobiDB-lite"/>
    </source>
</evidence>
<dbReference type="GO" id="GO:0000027">
    <property type="term" value="P:ribosomal large subunit assembly"/>
    <property type="evidence" value="ECO:0007669"/>
    <property type="project" value="TreeGrafter"/>
</dbReference>
<dbReference type="InterPro" id="IPR012337">
    <property type="entry name" value="RNaseH-like_sf"/>
</dbReference>
<evidence type="ECO:0000256" key="3">
    <source>
        <dbReference type="ARBA" id="ARBA00022801"/>
    </source>
</evidence>
<dbReference type="GO" id="GO:0004527">
    <property type="term" value="F:exonuclease activity"/>
    <property type="evidence" value="ECO:0007669"/>
    <property type="project" value="UniProtKB-KW"/>
</dbReference>
<comment type="function">
    <text evidence="5">Exoribonuclease involved in ribosome biosynthesis. Involved in the processing of ITS1, the internal transcribed spacer localized between the 18S and 5.8S rRNAs.</text>
</comment>
<dbReference type="GO" id="GO:0005634">
    <property type="term" value="C:nucleus"/>
    <property type="evidence" value="ECO:0007669"/>
    <property type="project" value="TreeGrafter"/>
</dbReference>
<dbReference type="EMBL" id="JAPWDS010000003">
    <property type="protein sequence ID" value="KAJ5503850.1"/>
    <property type="molecule type" value="Genomic_DNA"/>
</dbReference>
<proteinExistence type="predicted"/>
<evidence type="ECO:0000313" key="9">
    <source>
        <dbReference type="Proteomes" id="UP001149954"/>
    </source>
</evidence>
<dbReference type="InterPro" id="IPR036397">
    <property type="entry name" value="RNaseH_sf"/>
</dbReference>
<evidence type="ECO:0000256" key="1">
    <source>
        <dbReference type="ARBA" id="ARBA00022552"/>
    </source>
</evidence>
<dbReference type="Gene3D" id="3.30.420.10">
    <property type="entry name" value="Ribonuclease H-like superfamily/Ribonuclease H"/>
    <property type="match status" value="1"/>
</dbReference>
<dbReference type="InterPro" id="IPR047021">
    <property type="entry name" value="REXO1/3/4-like"/>
</dbReference>
<dbReference type="SMART" id="SM00479">
    <property type="entry name" value="EXOIII"/>
    <property type="match status" value="1"/>
</dbReference>
<evidence type="ECO:0000256" key="4">
    <source>
        <dbReference type="ARBA" id="ARBA00022839"/>
    </source>
</evidence>
<feature type="compositionally biased region" description="Basic and acidic residues" evidence="6">
    <location>
        <begin position="514"/>
        <end position="538"/>
    </location>
</feature>
<keyword evidence="9" id="KW-1185">Reference proteome</keyword>
<dbReference type="CDD" id="cd06137">
    <property type="entry name" value="DEDDh_RNase"/>
    <property type="match status" value="1"/>
</dbReference>
<gene>
    <name evidence="8" type="ORF">N7463_006724</name>
</gene>
<keyword evidence="4" id="KW-0269">Exonuclease</keyword>
<dbReference type="GO" id="GO:0006364">
    <property type="term" value="P:rRNA processing"/>
    <property type="evidence" value="ECO:0007669"/>
    <property type="project" value="UniProtKB-KW"/>
</dbReference>
<name>A0A9W9XWH8_9EURO</name>
<sequence length="538" mass="63235">MSSDEHQNREDPENRFTLNSYHLDDIDLELWHSEAKKLIKVEPPCWTRRTRRYEPNDPNLGPFPDFLQIVWTEDYWTRLWDRAILPEATRGYQMSQISSSCKERCRQCRLVTWGPRRHQLLASESTIRNHADVQAIRAEQRPEEPPKVGEFKGDTIDELTEECIGKIYWTADMIAKWHKRRAAKEAKREVKYGCWGHPGKPVGKWQVFTCCKKGIFSRPCHQFKSHQIVDNEEAWKRNWELHEAPQKPADYRFAIALDCEMGITDLGEQELIRISAIDYFTGEILVNKLVSPKVRMWHTNLRFSGVSWDMLYAAKARGEVVDGRDAAREALFRYTGPNTVLILHGGRADLLALRIIHHRIVDTMLFAKASLKDNADDILNRKIQQGQGHDSLEDALACRDLANHFLTHLPFKHIYGPRYGQMWRNEVLDLEIPKIDGKIDPEWRPPPSKIRVPYLKNYRPFEPWVVQEERRRAESRPYYEAAAQEWYDQGWDFPGVPWEYLIRDDPQGYWAPIPHDETWDEPEWHEPQDDCGTKDCRG</sequence>
<accession>A0A9W9XWH8</accession>
<dbReference type="PANTHER" id="PTHR12801:SF45">
    <property type="entry name" value="RNA EXONUCLEASE 4"/>
    <property type="match status" value="1"/>
</dbReference>
<feature type="region of interest" description="Disordered" evidence="6">
    <location>
        <begin position="512"/>
        <end position="538"/>
    </location>
</feature>
<reference evidence="8" key="2">
    <citation type="journal article" date="2023" name="IMA Fungus">
        <title>Comparative genomic study of the Penicillium genus elucidates a diverse pangenome and 15 lateral gene transfer events.</title>
        <authorList>
            <person name="Petersen C."/>
            <person name="Sorensen T."/>
            <person name="Nielsen M.R."/>
            <person name="Sondergaard T.E."/>
            <person name="Sorensen J.L."/>
            <person name="Fitzpatrick D.A."/>
            <person name="Frisvad J.C."/>
            <person name="Nielsen K.L."/>
        </authorList>
    </citation>
    <scope>NUCLEOTIDE SEQUENCE</scope>
    <source>
        <strain evidence="8">IBT 29495</strain>
    </source>
</reference>
<dbReference type="Proteomes" id="UP001149954">
    <property type="component" value="Unassembled WGS sequence"/>
</dbReference>
<dbReference type="GO" id="GO:0003676">
    <property type="term" value="F:nucleic acid binding"/>
    <property type="evidence" value="ECO:0007669"/>
    <property type="project" value="InterPro"/>
</dbReference>
<comment type="caution">
    <text evidence="8">The sequence shown here is derived from an EMBL/GenBank/DDBJ whole genome shotgun (WGS) entry which is preliminary data.</text>
</comment>
<dbReference type="InterPro" id="IPR013520">
    <property type="entry name" value="Ribonucl_H"/>
</dbReference>